<dbReference type="OrthoDB" id="2506647at2759"/>
<dbReference type="PANTHER" id="PTHR11362:SF78">
    <property type="entry name" value="PROTEASE INHIBITOR"/>
    <property type="match status" value="1"/>
</dbReference>
<evidence type="ECO:0000313" key="1">
    <source>
        <dbReference type="EMBL" id="OJJ44610.1"/>
    </source>
</evidence>
<dbReference type="FunFam" id="3.90.280.10:FF:000013">
    <property type="entry name" value="Protease inhibitor (Tfs1), putative"/>
    <property type="match status" value="1"/>
</dbReference>
<dbReference type="GeneID" id="34613641"/>
<dbReference type="AlphaFoldDB" id="A0A1L9SBN2"/>
<dbReference type="CDD" id="cd00866">
    <property type="entry name" value="PEBP_euk"/>
    <property type="match status" value="1"/>
</dbReference>
<dbReference type="Proteomes" id="UP000184188">
    <property type="component" value="Unassembled WGS sequence"/>
</dbReference>
<dbReference type="InterPro" id="IPR035810">
    <property type="entry name" value="PEBP_euk"/>
</dbReference>
<dbReference type="InterPro" id="IPR008914">
    <property type="entry name" value="PEBP"/>
</dbReference>
<dbReference type="Gene3D" id="3.90.280.10">
    <property type="entry name" value="PEBP-like"/>
    <property type="match status" value="1"/>
</dbReference>
<dbReference type="GO" id="GO:0005543">
    <property type="term" value="F:phospholipid binding"/>
    <property type="evidence" value="ECO:0007669"/>
    <property type="project" value="TreeGrafter"/>
</dbReference>
<evidence type="ECO:0000313" key="2">
    <source>
        <dbReference type="Proteomes" id="UP000184188"/>
    </source>
</evidence>
<keyword evidence="2" id="KW-1185">Reference proteome</keyword>
<accession>A0A1L9SBN2</accession>
<name>A0A1L9SBN2_9EURO</name>
<dbReference type="GO" id="GO:0046578">
    <property type="term" value="P:regulation of Ras protein signal transduction"/>
    <property type="evidence" value="ECO:0007669"/>
    <property type="project" value="TreeGrafter"/>
</dbReference>
<dbReference type="RefSeq" id="XP_022579120.1">
    <property type="nucleotide sequence ID" value="XM_022727177.1"/>
</dbReference>
<dbReference type="STRING" id="1073090.A0A1L9SBN2"/>
<organism evidence="1 2">
    <name type="scientific">Penicilliopsis zonata CBS 506.65</name>
    <dbReference type="NCBI Taxonomy" id="1073090"/>
    <lineage>
        <taxon>Eukaryota</taxon>
        <taxon>Fungi</taxon>
        <taxon>Dikarya</taxon>
        <taxon>Ascomycota</taxon>
        <taxon>Pezizomycotina</taxon>
        <taxon>Eurotiomycetes</taxon>
        <taxon>Eurotiomycetidae</taxon>
        <taxon>Eurotiales</taxon>
        <taxon>Aspergillaceae</taxon>
        <taxon>Penicilliopsis</taxon>
    </lineage>
</organism>
<dbReference type="PANTHER" id="PTHR11362">
    <property type="entry name" value="PHOSPHATIDYLETHANOLAMINE-BINDING PROTEIN"/>
    <property type="match status" value="1"/>
</dbReference>
<dbReference type="SUPFAM" id="SSF49777">
    <property type="entry name" value="PEBP-like"/>
    <property type="match status" value="1"/>
</dbReference>
<dbReference type="Pfam" id="PF01161">
    <property type="entry name" value="PBP"/>
    <property type="match status" value="1"/>
</dbReference>
<dbReference type="EMBL" id="KV878347">
    <property type="protein sequence ID" value="OJJ44610.1"/>
    <property type="molecule type" value="Genomic_DNA"/>
</dbReference>
<proteinExistence type="predicted"/>
<sequence length="176" mass="19144">MPSYRSIQAYLTACQSDESKLLGLTLGDKVVTPGLYIPRAEAQKAPSLTFTGTPSNTYLVIALDIDAPFPSLNILGPILHWKQPGLKLQGNGQSVLNSGDTPFVANYIGPAPPPGSGPHRYVFFLYEQPAGFNPAKYAPPNGKNLSNWLRMRYDLEAFEKEVGLKPAVATNFFTSN</sequence>
<dbReference type="InterPro" id="IPR036610">
    <property type="entry name" value="PEBP-like_sf"/>
</dbReference>
<gene>
    <name evidence="1" type="ORF">ASPZODRAFT_18186</name>
</gene>
<dbReference type="GO" id="GO:0030414">
    <property type="term" value="F:peptidase inhibitor activity"/>
    <property type="evidence" value="ECO:0007669"/>
    <property type="project" value="TreeGrafter"/>
</dbReference>
<protein>
    <submittedName>
        <fullName evidence="1">Uncharacterized protein</fullName>
    </submittedName>
</protein>
<dbReference type="VEuPathDB" id="FungiDB:ASPZODRAFT_18186"/>
<dbReference type="GO" id="GO:0030162">
    <property type="term" value="P:regulation of proteolysis"/>
    <property type="evidence" value="ECO:0007669"/>
    <property type="project" value="TreeGrafter"/>
</dbReference>
<reference evidence="2" key="1">
    <citation type="journal article" date="2017" name="Genome Biol.">
        <title>Comparative genomics reveals high biological diversity and specific adaptations in the industrially and medically important fungal genus Aspergillus.</title>
        <authorList>
            <person name="de Vries R.P."/>
            <person name="Riley R."/>
            <person name="Wiebenga A."/>
            <person name="Aguilar-Osorio G."/>
            <person name="Amillis S."/>
            <person name="Uchima C.A."/>
            <person name="Anderluh G."/>
            <person name="Asadollahi M."/>
            <person name="Askin M."/>
            <person name="Barry K."/>
            <person name="Battaglia E."/>
            <person name="Bayram O."/>
            <person name="Benocci T."/>
            <person name="Braus-Stromeyer S.A."/>
            <person name="Caldana C."/>
            <person name="Canovas D."/>
            <person name="Cerqueira G.C."/>
            <person name="Chen F."/>
            <person name="Chen W."/>
            <person name="Choi C."/>
            <person name="Clum A."/>
            <person name="Dos Santos R.A."/>
            <person name="Damasio A.R."/>
            <person name="Diallinas G."/>
            <person name="Emri T."/>
            <person name="Fekete E."/>
            <person name="Flipphi M."/>
            <person name="Freyberg S."/>
            <person name="Gallo A."/>
            <person name="Gournas C."/>
            <person name="Habgood R."/>
            <person name="Hainaut M."/>
            <person name="Harispe M.L."/>
            <person name="Henrissat B."/>
            <person name="Hilden K.S."/>
            <person name="Hope R."/>
            <person name="Hossain A."/>
            <person name="Karabika E."/>
            <person name="Karaffa L."/>
            <person name="Karanyi Z."/>
            <person name="Krasevec N."/>
            <person name="Kuo A."/>
            <person name="Kusch H."/>
            <person name="LaButti K."/>
            <person name="Lagendijk E.L."/>
            <person name="Lapidus A."/>
            <person name="Levasseur A."/>
            <person name="Lindquist E."/>
            <person name="Lipzen A."/>
            <person name="Logrieco A.F."/>
            <person name="MacCabe A."/>
            <person name="Maekelae M.R."/>
            <person name="Malavazi I."/>
            <person name="Melin P."/>
            <person name="Meyer V."/>
            <person name="Mielnichuk N."/>
            <person name="Miskei M."/>
            <person name="Molnar A.P."/>
            <person name="Mule G."/>
            <person name="Ngan C.Y."/>
            <person name="Orejas M."/>
            <person name="Orosz E."/>
            <person name="Ouedraogo J.P."/>
            <person name="Overkamp K.M."/>
            <person name="Park H.-S."/>
            <person name="Perrone G."/>
            <person name="Piumi F."/>
            <person name="Punt P.J."/>
            <person name="Ram A.F."/>
            <person name="Ramon A."/>
            <person name="Rauscher S."/>
            <person name="Record E."/>
            <person name="Riano-Pachon D.M."/>
            <person name="Robert V."/>
            <person name="Roehrig J."/>
            <person name="Ruller R."/>
            <person name="Salamov A."/>
            <person name="Salih N.S."/>
            <person name="Samson R.A."/>
            <person name="Sandor E."/>
            <person name="Sanguinetti M."/>
            <person name="Schuetze T."/>
            <person name="Sepcic K."/>
            <person name="Shelest E."/>
            <person name="Sherlock G."/>
            <person name="Sophianopoulou V."/>
            <person name="Squina F.M."/>
            <person name="Sun H."/>
            <person name="Susca A."/>
            <person name="Todd R.B."/>
            <person name="Tsang A."/>
            <person name="Unkles S.E."/>
            <person name="van de Wiele N."/>
            <person name="van Rossen-Uffink D."/>
            <person name="Oliveira J.V."/>
            <person name="Vesth T.C."/>
            <person name="Visser J."/>
            <person name="Yu J.-H."/>
            <person name="Zhou M."/>
            <person name="Andersen M.R."/>
            <person name="Archer D.B."/>
            <person name="Baker S.E."/>
            <person name="Benoit I."/>
            <person name="Brakhage A.A."/>
            <person name="Braus G.H."/>
            <person name="Fischer R."/>
            <person name="Frisvad J.C."/>
            <person name="Goldman G.H."/>
            <person name="Houbraken J."/>
            <person name="Oakley B."/>
            <person name="Pocsi I."/>
            <person name="Scazzocchio C."/>
            <person name="Seiboth B."/>
            <person name="vanKuyk P.A."/>
            <person name="Wortman J."/>
            <person name="Dyer P.S."/>
            <person name="Grigoriev I.V."/>
        </authorList>
    </citation>
    <scope>NUCLEOTIDE SEQUENCE [LARGE SCALE GENOMIC DNA]</scope>
    <source>
        <strain evidence="2">CBS 506.65</strain>
    </source>
</reference>